<dbReference type="SUPFAM" id="SSF48498">
    <property type="entry name" value="Tetracyclin repressor-like, C-terminal domain"/>
    <property type="match status" value="1"/>
</dbReference>
<dbReference type="RefSeq" id="WP_172991140.1">
    <property type="nucleotide sequence ID" value="NZ_CP054038.1"/>
</dbReference>
<proteinExistence type="predicted"/>
<keyword evidence="1 2" id="KW-0238">DNA-binding</keyword>
<dbReference type="GO" id="GO:0003700">
    <property type="term" value="F:DNA-binding transcription factor activity"/>
    <property type="evidence" value="ECO:0007669"/>
    <property type="project" value="TreeGrafter"/>
</dbReference>
<evidence type="ECO:0000256" key="1">
    <source>
        <dbReference type="ARBA" id="ARBA00023125"/>
    </source>
</evidence>
<evidence type="ECO:0000313" key="4">
    <source>
        <dbReference type="EMBL" id="QKJ20715.1"/>
    </source>
</evidence>
<protein>
    <submittedName>
        <fullName evidence="4">TetR/AcrR family transcriptional regulator</fullName>
    </submittedName>
</protein>
<reference evidence="4 5" key="1">
    <citation type="submission" date="2020-05" db="EMBL/GenBank/DDBJ databases">
        <title>Strain PA2F3 complete genome.</title>
        <authorList>
            <person name="Kim Y.-S."/>
            <person name="Kim S.-J."/>
            <person name="Jung H.-k."/>
            <person name="Kim S.-E."/>
            <person name="Kim K.-H."/>
        </authorList>
    </citation>
    <scope>NUCLEOTIDE SEQUENCE [LARGE SCALE GENOMIC DNA]</scope>
    <source>
        <strain evidence="4 5">PA2F3</strain>
    </source>
</reference>
<dbReference type="EMBL" id="CP054038">
    <property type="protein sequence ID" value="QKJ20715.1"/>
    <property type="molecule type" value="Genomic_DNA"/>
</dbReference>
<dbReference type="InterPro" id="IPR050109">
    <property type="entry name" value="HTH-type_TetR-like_transc_reg"/>
</dbReference>
<dbReference type="InterPro" id="IPR009057">
    <property type="entry name" value="Homeodomain-like_sf"/>
</dbReference>
<dbReference type="Pfam" id="PF00440">
    <property type="entry name" value="TetR_N"/>
    <property type="match status" value="1"/>
</dbReference>
<dbReference type="SUPFAM" id="SSF46689">
    <property type="entry name" value="Homeodomain-like"/>
    <property type="match status" value="1"/>
</dbReference>
<evidence type="ECO:0000259" key="3">
    <source>
        <dbReference type="PROSITE" id="PS50977"/>
    </source>
</evidence>
<dbReference type="GO" id="GO:0000976">
    <property type="term" value="F:transcription cis-regulatory region binding"/>
    <property type="evidence" value="ECO:0007669"/>
    <property type="project" value="TreeGrafter"/>
</dbReference>
<gene>
    <name evidence="4" type="ORF">HQM25_16045</name>
</gene>
<dbReference type="Pfam" id="PF17932">
    <property type="entry name" value="TetR_C_24"/>
    <property type="match status" value="1"/>
</dbReference>
<dbReference type="InterPro" id="IPR001647">
    <property type="entry name" value="HTH_TetR"/>
</dbReference>
<accession>A0A7D4PP11</accession>
<evidence type="ECO:0000313" key="5">
    <source>
        <dbReference type="Proteomes" id="UP000502498"/>
    </source>
</evidence>
<feature type="domain" description="HTH tetR-type" evidence="3">
    <location>
        <begin position="12"/>
        <end position="72"/>
    </location>
</feature>
<dbReference type="Gene3D" id="1.10.10.60">
    <property type="entry name" value="Homeodomain-like"/>
    <property type="match status" value="1"/>
</dbReference>
<dbReference type="PANTHER" id="PTHR30055">
    <property type="entry name" value="HTH-TYPE TRANSCRIPTIONAL REGULATOR RUTR"/>
    <property type="match status" value="1"/>
</dbReference>
<dbReference type="PRINTS" id="PR00455">
    <property type="entry name" value="HTHTETR"/>
</dbReference>
<dbReference type="InterPro" id="IPR036271">
    <property type="entry name" value="Tet_transcr_reg_TetR-rel_C_sf"/>
</dbReference>
<name>A0A7D4PP11_9MICO</name>
<evidence type="ECO:0000256" key="2">
    <source>
        <dbReference type="PROSITE-ProRule" id="PRU00335"/>
    </source>
</evidence>
<feature type="DNA-binding region" description="H-T-H motif" evidence="2">
    <location>
        <begin position="35"/>
        <end position="54"/>
    </location>
</feature>
<dbReference type="PROSITE" id="PS50977">
    <property type="entry name" value="HTH_TETR_2"/>
    <property type="match status" value="1"/>
</dbReference>
<sequence>MEQTDTATTKSARTRQRILDAAAEILSRKGYAGTRLTDVAEVAGVQAPAIYYYFGSRDDLVEEVMWAGAHRVRLHVEEALAALPGDTPPFERILAAVDAHLRYELSISDYTTASIRNAGQVPEHLRVRPAAEEGEYSRVWRDLFRQAQEAGDIRADLDINVFRLLLLGAMNWAVEWWNPRTRSLDDLVRSTQDLVRHGAGA</sequence>
<dbReference type="Proteomes" id="UP000502498">
    <property type="component" value="Chromosome"/>
</dbReference>
<dbReference type="Gene3D" id="1.10.357.10">
    <property type="entry name" value="Tetracycline Repressor, domain 2"/>
    <property type="match status" value="1"/>
</dbReference>
<dbReference type="InterPro" id="IPR041490">
    <property type="entry name" value="KstR2_TetR_C"/>
</dbReference>
<dbReference type="PANTHER" id="PTHR30055:SF226">
    <property type="entry name" value="HTH-TYPE TRANSCRIPTIONAL REGULATOR PKSA"/>
    <property type="match status" value="1"/>
</dbReference>
<dbReference type="AlphaFoldDB" id="A0A7D4PP11"/>
<organism evidence="4 5">
    <name type="scientific">Microbacterium hominis</name>
    <dbReference type="NCBI Taxonomy" id="162426"/>
    <lineage>
        <taxon>Bacteria</taxon>
        <taxon>Bacillati</taxon>
        <taxon>Actinomycetota</taxon>
        <taxon>Actinomycetes</taxon>
        <taxon>Micrococcales</taxon>
        <taxon>Microbacteriaceae</taxon>
        <taxon>Microbacterium</taxon>
    </lineage>
</organism>